<keyword evidence="8 13" id="KW-0012">Acyltransferase</keyword>
<keyword evidence="14" id="KW-1185">Reference proteome</keyword>
<evidence type="ECO:0000256" key="9">
    <source>
        <dbReference type="ARBA" id="ARBA00025707"/>
    </source>
</evidence>
<evidence type="ECO:0000313" key="14">
    <source>
        <dbReference type="Proteomes" id="UP000037460"/>
    </source>
</evidence>
<keyword evidence="7 12" id="KW-0472">Membrane</keyword>
<sequence>MKNDEKVYVAILVGSVVVSALLRLVPTSSRATASAVVGIAFVVGACANGAIQLAVALLLALLNYGFTPRSMRRAGAFALAFGHLGILRVLEEPQGATNAALLVLVLRLASLGDVEEGPRSAAELIRYACCYHGLFTAPWYTYAQWSEAMRAPQPLPTAGVLGRAALKAVGAVVLYLSVKYPFSPYEHAFDVKEWEYWSFPAWARFSFFYISSFQFRWRFYVCWLVMRLSALLIGFASTSNVDLVATELCTSPSGYIAGWNMSVQAWLKAHVYRPLPRSTPRVARQLAVFLVSSFWHGVQPGYYLCFAGMLVMVNVEALARSELLPLLPPWATRGVLGALLAFTCHIWTMACFCFTGIAFNLLQFTDILSAWHSFSYYGVWLTAVPGVFLLCLRVSGLSSFVHSPPLAAPVPQPLPAMPANEGEREEEEEGTSAAVVKRRGKSPSASKRPKATPRPPKPRDAISPPKS</sequence>
<evidence type="ECO:0000313" key="13">
    <source>
        <dbReference type="EMBL" id="KOO34894.1"/>
    </source>
</evidence>
<organism evidence="13 14">
    <name type="scientific">Chrysochromulina tobinii</name>
    <dbReference type="NCBI Taxonomy" id="1460289"/>
    <lineage>
        <taxon>Eukaryota</taxon>
        <taxon>Haptista</taxon>
        <taxon>Haptophyta</taxon>
        <taxon>Prymnesiophyceae</taxon>
        <taxon>Prymnesiales</taxon>
        <taxon>Chrysochromulinaceae</taxon>
        <taxon>Chrysochromulina</taxon>
    </lineage>
</organism>
<comment type="caution">
    <text evidence="13">The sequence shown here is derived from an EMBL/GenBank/DDBJ whole genome shotgun (WGS) entry which is preliminary data.</text>
</comment>
<evidence type="ECO:0000256" key="11">
    <source>
        <dbReference type="SAM" id="MobiDB-lite"/>
    </source>
</evidence>
<reference evidence="14" key="1">
    <citation type="journal article" date="2015" name="PLoS Genet.">
        <title>Genome Sequence and Transcriptome Analyses of Chrysochromulina tobin: Metabolic Tools for Enhanced Algal Fitness in the Prominent Order Prymnesiales (Haptophyceae).</title>
        <authorList>
            <person name="Hovde B.T."/>
            <person name="Deodato C.R."/>
            <person name="Hunsperger H.M."/>
            <person name="Ryken S.A."/>
            <person name="Yost W."/>
            <person name="Jha R.K."/>
            <person name="Patterson J."/>
            <person name="Monnat R.J. Jr."/>
            <person name="Barlow S.B."/>
            <person name="Starkenburg S.R."/>
            <person name="Cattolico R.A."/>
        </authorList>
    </citation>
    <scope>NUCLEOTIDE SEQUENCE</scope>
    <source>
        <strain evidence="14">CCMP291</strain>
    </source>
</reference>
<dbReference type="GO" id="GO:0044233">
    <property type="term" value="C:mitochondria-associated endoplasmic reticulum membrane contact site"/>
    <property type="evidence" value="ECO:0007669"/>
    <property type="project" value="TreeGrafter"/>
</dbReference>
<evidence type="ECO:0000256" key="5">
    <source>
        <dbReference type="ARBA" id="ARBA00022692"/>
    </source>
</evidence>
<feature type="transmembrane region" description="Helical" evidence="12">
    <location>
        <begin position="217"/>
        <end position="236"/>
    </location>
</feature>
<feature type="transmembrane region" description="Helical" evidence="12">
    <location>
        <begin position="339"/>
        <end position="362"/>
    </location>
</feature>
<dbReference type="Proteomes" id="UP000037460">
    <property type="component" value="Unassembled WGS sequence"/>
</dbReference>
<evidence type="ECO:0000256" key="6">
    <source>
        <dbReference type="ARBA" id="ARBA00022989"/>
    </source>
</evidence>
<keyword evidence="6 12" id="KW-1133">Transmembrane helix</keyword>
<evidence type="ECO:0000256" key="8">
    <source>
        <dbReference type="ARBA" id="ARBA00023315"/>
    </source>
</evidence>
<feature type="region of interest" description="Disordered" evidence="11">
    <location>
        <begin position="411"/>
        <end position="467"/>
    </location>
</feature>
<evidence type="ECO:0000256" key="4">
    <source>
        <dbReference type="ARBA" id="ARBA00022679"/>
    </source>
</evidence>
<evidence type="ECO:0000256" key="12">
    <source>
        <dbReference type="SAM" id="Phobius"/>
    </source>
</evidence>
<feature type="transmembrane region" description="Helical" evidence="12">
    <location>
        <begin position="7"/>
        <end position="25"/>
    </location>
</feature>
<dbReference type="OrthoDB" id="7663182at2759"/>
<evidence type="ECO:0000256" key="3">
    <source>
        <dbReference type="ARBA" id="ARBA00010323"/>
    </source>
</evidence>
<feature type="transmembrane region" description="Helical" evidence="12">
    <location>
        <begin position="37"/>
        <end position="62"/>
    </location>
</feature>
<dbReference type="GO" id="GO:0016020">
    <property type="term" value="C:membrane"/>
    <property type="evidence" value="ECO:0007669"/>
    <property type="project" value="UniProtKB-SubCell"/>
</dbReference>
<dbReference type="GO" id="GO:0030258">
    <property type="term" value="P:lipid modification"/>
    <property type="evidence" value="ECO:0007669"/>
    <property type="project" value="TreeGrafter"/>
</dbReference>
<evidence type="ECO:0000256" key="10">
    <source>
        <dbReference type="ARBA" id="ARBA00093678"/>
    </source>
</evidence>
<dbReference type="Pfam" id="PF03062">
    <property type="entry name" value="MBOAT"/>
    <property type="match status" value="1"/>
</dbReference>
<gene>
    <name evidence="13" type="ORF">Ctob_010961</name>
</gene>
<keyword evidence="4 13" id="KW-0808">Transferase</keyword>
<name>A0A0M0K7V7_9EUKA</name>
<feature type="transmembrane region" description="Helical" evidence="12">
    <location>
        <begin position="301"/>
        <end position="319"/>
    </location>
</feature>
<dbReference type="EMBL" id="JWZX01001058">
    <property type="protein sequence ID" value="KOO34894.1"/>
    <property type="molecule type" value="Genomic_DNA"/>
</dbReference>
<dbReference type="PANTHER" id="PTHR13906:SF16">
    <property type="entry name" value="LYSOPHOSPHOLIPID ACYLTRANSFERASE 7"/>
    <property type="match status" value="1"/>
</dbReference>
<comment type="pathway">
    <text evidence="2">Lipid metabolism; phospholipid metabolism.</text>
</comment>
<evidence type="ECO:0000256" key="7">
    <source>
        <dbReference type="ARBA" id="ARBA00023136"/>
    </source>
</evidence>
<evidence type="ECO:0000256" key="2">
    <source>
        <dbReference type="ARBA" id="ARBA00005074"/>
    </source>
</evidence>
<dbReference type="AlphaFoldDB" id="A0A0M0K7V7"/>
<dbReference type="GO" id="GO:0071617">
    <property type="term" value="F:lysophospholipid acyltransferase activity"/>
    <property type="evidence" value="ECO:0007669"/>
    <property type="project" value="TreeGrafter"/>
</dbReference>
<feature type="transmembrane region" description="Helical" evidence="12">
    <location>
        <begin position="374"/>
        <end position="392"/>
    </location>
</feature>
<keyword evidence="5 12" id="KW-0812">Transmembrane</keyword>
<protein>
    <recommendedName>
        <fullName evidence="10">Lysophospholipid acyltransferase 7</fullName>
    </recommendedName>
</protein>
<accession>A0A0M0K7V7</accession>
<dbReference type="GO" id="GO:0006661">
    <property type="term" value="P:phosphatidylinositol biosynthetic process"/>
    <property type="evidence" value="ECO:0007669"/>
    <property type="project" value="TreeGrafter"/>
</dbReference>
<dbReference type="InterPro" id="IPR004299">
    <property type="entry name" value="MBOAT_fam"/>
</dbReference>
<evidence type="ECO:0000256" key="1">
    <source>
        <dbReference type="ARBA" id="ARBA00004141"/>
    </source>
</evidence>
<dbReference type="InterPro" id="IPR049941">
    <property type="entry name" value="LPLAT_7/PORCN-like"/>
</dbReference>
<comment type="similarity">
    <text evidence="3">Belongs to the membrane-bound acyltransferase family.</text>
</comment>
<proteinExistence type="inferred from homology"/>
<comment type="subcellular location">
    <subcellularLocation>
        <location evidence="1">Membrane</location>
        <topology evidence="1">Multi-pass membrane protein</topology>
    </subcellularLocation>
</comment>
<feature type="compositionally biased region" description="Basic residues" evidence="11">
    <location>
        <begin position="436"/>
        <end position="451"/>
    </location>
</feature>
<comment type="pathway">
    <text evidence="9">Phospholipid metabolism.</text>
</comment>
<dbReference type="PANTHER" id="PTHR13906">
    <property type="entry name" value="PORCUPINE"/>
    <property type="match status" value="1"/>
</dbReference>